<reference evidence="14 15" key="1">
    <citation type="journal article" date="2024" name="Plant J.">
        <title>Genome sequences and population genomics reveal climatic adaptation and genomic divergence between two closely related sweetgum species.</title>
        <authorList>
            <person name="Xu W.Q."/>
            <person name="Ren C.Q."/>
            <person name="Zhang X.Y."/>
            <person name="Comes H.P."/>
            <person name="Liu X.H."/>
            <person name="Li Y.G."/>
            <person name="Kettle C.J."/>
            <person name="Jalonen R."/>
            <person name="Gaisberger H."/>
            <person name="Ma Y.Z."/>
            <person name="Qiu Y.X."/>
        </authorList>
    </citation>
    <scope>NUCLEOTIDE SEQUENCE [LARGE SCALE GENOMIC DNA]</scope>
    <source>
        <strain evidence="14">Hangzhou</strain>
    </source>
</reference>
<name>A0AAP0S473_LIQFO</name>
<evidence type="ECO:0000259" key="13">
    <source>
        <dbReference type="Pfam" id="PF01095"/>
    </source>
</evidence>
<feature type="domain" description="Pectinesterase catalytic" evidence="13">
    <location>
        <begin position="66"/>
        <end position="350"/>
    </location>
</feature>
<dbReference type="InterPro" id="IPR011050">
    <property type="entry name" value="Pectin_lyase_fold/virulence"/>
</dbReference>
<evidence type="ECO:0000313" key="14">
    <source>
        <dbReference type="EMBL" id="KAK9290685.1"/>
    </source>
</evidence>
<evidence type="ECO:0000256" key="5">
    <source>
        <dbReference type="ARBA" id="ARBA00022512"/>
    </source>
</evidence>
<evidence type="ECO:0000256" key="9">
    <source>
        <dbReference type="ARBA" id="ARBA00023085"/>
    </source>
</evidence>
<dbReference type="Pfam" id="PF01095">
    <property type="entry name" value="Pectinesterase"/>
    <property type="match status" value="1"/>
</dbReference>
<keyword evidence="9 12" id="KW-0063">Aspartyl esterase</keyword>
<evidence type="ECO:0000256" key="4">
    <source>
        <dbReference type="ARBA" id="ARBA00013229"/>
    </source>
</evidence>
<dbReference type="AlphaFoldDB" id="A0AAP0S473"/>
<dbReference type="PANTHER" id="PTHR31321:SF87">
    <property type="entry name" value="PECTINESTERASE 63-RELATED"/>
    <property type="match status" value="1"/>
</dbReference>
<feature type="active site" evidence="11">
    <location>
        <position position="217"/>
    </location>
</feature>
<comment type="pathway">
    <text evidence="2 12">Glycan metabolism; pectin degradation; 2-dehydro-3-deoxy-D-gluconate from pectin: step 1/5.</text>
</comment>
<gene>
    <name evidence="14" type="ORF">L1049_008859</name>
</gene>
<keyword evidence="8 12" id="KW-0378">Hydrolase</keyword>
<proteinExistence type="inferred from homology"/>
<dbReference type="InterPro" id="IPR033131">
    <property type="entry name" value="Pectinesterase_Asp_AS"/>
</dbReference>
<dbReference type="InterPro" id="IPR000070">
    <property type="entry name" value="Pectinesterase_cat"/>
</dbReference>
<dbReference type="GO" id="GO:0042545">
    <property type="term" value="P:cell wall modification"/>
    <property type="evidence" value="ECO:0007669"/>
    <property type="project" value="UniProtKB-UniRule"/>
</dbReference>
<dbReference type="EC" id="3.1.1.11" evidence="4 12"/>
<evidence type="ECO:0000256" key="6">
    <source>
        <dbReference type="ARBA" id="ARBA00022525"/>
    </source>
</evidence>
<evidence type="ECO:0000256" key="11">
    <source>
        <dbReference type="PROSITE-ProRule" id="PRU10040"/>
    </source>
</evidence>
<keyword evidence="15" id="KW-1185">Reference proteome</keyword>
<evidence type="ECO:0000313" key="15">
    <source>
        <dbReference type="Proteomes" id="UP001415857"/>
    </source>
</evidence>
<evidence type="ECO:0000256" key="1">
    <source>
        <dbReference type="ARBA" id="ARBA00004191"/>
    </source>
</evidence>
<dbReference type="Gene3D" id="2.160.20.10">
    <property type="entry name" value="Single-stranded right-handed beta-helix, Pectin lyase-like"/>
    <property type="match status" value="1"/>
</dbReference>
<evidence type="ECO:0000256" key="3">
    <source>
        <dbReference type="ARBA" id="ARBA00008891"/>
    </source>
</evidence>
<comment type="catalytic activity">
    <reaction evidence="10 12">
        <text>[(1-&gt;4)-alpha-D-galacturonosyl methyl ester](n) + n H2O = [(1-&gt;4)-alpha-D-galacturonosyl](n) + n methanol + n H(+)</text>
        <dbReference type="Rhea" id="RHEA:22380"/>
        <dbReference type="Rhea" id="RHEA-COMP:14570"/>
        <dbReference type="Rhea" id="RHEA-COMP:14573"/>
        <dbReference type="ChEBI" id="CHEBI:15377"/>
        <dbReference type="ChEBI" id="CHEBI:15378"/>
        <dbReference type="ChEBI" id="CHEBI:17790"/>
        <dbReference type="ChEBI" id="CHEBI:140522"/>
        <dbReference type="ChEBI" id="CHEBI:140523"/>
        <dbReference type="EC" id="3.1.1.11"/>
    </reaction>
</comment>
<keyword evidence="7 12" id="KW-0732">Signal</keyword>
<dbReference type="InterPro" id="IPR012334">
    <property type="entry name" value="Pectin_lyas_fold"/>
</dbReference>
<dbReference type="SUPFAM" id="SSF51126">
    <property type="entry name" value="Pectin lyase-like"/>
    <property type="match status" value="1"/>
</dbReference>
<comment type="caution">
    <text evidence="14">The sequence shown here is derived from an EMBL/GenBank/DDBJ whole genome shotgun (WGS) entry which is preliminary data.</text>
</comment>
<feature type="chain" id="PRO_5042669784" description="Pectinesterase" evidence="12">
    <location>
        <begin position="21"/>
        <end position="362"/>
    </location>
</feature>
<dbReference type="FunFam" id="2.160.20.10:FF:000008">
    <property type="entry name" value="Pectinesterase"/>
    <property type="match status" value="1"/>
</dbReference>
<comment type="subcellular location">
    <subcellularLocation>
        <location evidence="1">Secreted</location>
        <location evidence="1">Cell wall</location>
    </subcellularLocation>
</comment>
<evidence type="ECO:0000256" key="2">
    <source>
        <dbReference type="ARBA" id="ARBA00005184"/>
    </source>
</evidence>
<comment type="similarity">
    <text evidence="3">Belongs to the pectinesterase family.</text>
</comment>
<evidence type="ECO:0000256" key="12">
    <source>
        <dbReference type="RuleBase" id="RU000589"/>
    </source>
</evidence>
<accession>A0AAP0S473</accession>
<dbReference type="GO" id="GO:0045490">
    <property type="term" value="P:pectin catabolic process"/>
    <property type="evidence" value="ECO:0007669"/>
    <property type="project" value="UniProtKB-UniRule"/>
</dbReference>
<dbReference type="EMBL" id="JBBPBK010000002">
    <property type="protein sequence ID" value="KAK9290685.1"/>
    <property type="molecule type" value="Genomic_DNA"/>
</dbReference>
<keyword evidence="6" id="KW-0964">Secreted</keyword>
<dbReference type="PROSITE" id="PS00503">
    <property type="entry name" value="PECTINESTERASE_2"/>
    <property type="match status" value="1"/>
</dbReference>
<evidence type="ECO:0000256" key="8">
    <source>
        <dbReference type="ARBA" id="ARBA00022801"/>
    </source>
</evidence>
<keyword evidence="5" id="KW-0134">Cell wall</keyword>
<evidence type="ECO:0000256" key="10">
    <source>
        <dbReference type="ARBA" id="ARBA00047928"/>
    </source>
</evidence>
<dbReference type="GO" id="GO:0030599">
    <property type="term" value="F:pectinesterase activity"/>
    <property type="evidence" value="ECO:0007669"/>
    <property type="project" value="UniProtKB-UniRule"/>
</dbReference>
<feature type="signal peptide" evidence="12">
    <location>
        <begin position="1"/>
        <end position="20"/>
    </location>
</feature>
<dbReference type="PANTHER" id="PTHR31321">
    <property type="entry name" value="ACYL-COA THIOESTER HYDROLASE YBHC-RELATED"/>
    <property type="match status" value="1"/>
</dbReference>
<dbReference type="Proteomes" id="UP001415857">
    <property type="component" value="Unassembled WGS sequence"/>
</dbReference>
<sequence length="362" mass="39265">MIAFQATLMAILLAVPTVISDDTVPIPAVKAQLNNWFQNNVKPYAARKGTLDAQLAAAETGAKVIRVRKDGSGNFKTVTDAIKSIPSGNTKRVIVFIGFGVYNEKVTIDRTRPFVTLYGAPGAMPTLSYGGTAKQYGTVNSASLIVESDYFTAANIIIQNTAPPPDGKREGAQAVALRISGDKAAFYGCKIKGFQDTICDDRGHHFFKDCYIEGTVDFIFGSGKSLYLNTELRVLPAPFGFTVITAQAREGASEDNGYSFVHCTITGTIKGTYLGRAWKTRPKVVFSYTNMGSIINPVGWSDYFHPERDDMVFFGEYKNTGAGAATAGRVKYTKLLNDAQAKPYIGLGYILGSKWLLPPPKV</sequence>
<evidence type="ECO:0000256" key="7">
    <source>
        <dbReference type="ARBA" id="ARBA00022729"/>
    </source>
</evidence>
<protein>
    <recommendedName>
        <fullName evidence="4 12">Pectinesterase</fullName>
        <ecNumber evidence="4 12">3.1.1.11</ecNumber>
    </recommendedName>
</protein>
<organism evidence="14 15">
    <name type="scientific">Liquidambar formosana</name>
    <name type="common">Formosan gum</name>
    <dbReference type="NCBI Taxonomy" id="63359"/>
    <lineage>
        <taxon>Eukaryota</taxon>
        <taxon>Viridiplantae</taxon>
        <taxon>Streptophyta</taxon>
        <taxon>Embryophyta</taxon>
        <taxon>Tracheophyta</taxon>
        <taxon>Spermatophyta</taxon>
        <taxon>Magnoliopsida</taxon>
        <taxon>eudicotyledons</taxon>
        <taxon>Gunneridae</taxon>
        <taxon>Pentapetalae</taxon>
        <taxon>Saxifragales</taxon>
        <taxon>Altingiaceae</taxon>
        <taxon>Liquidambar</taxon>
    </lineage>
</organism>